<sequence>MQPGKSQQNAYIKRYNRKLRYN</sequence>
<protein>
    <submittedName>
        <fullName evidence="2">Uncharacterized protein</fullName>
    </submittedName>
</protein>
<feature type="region of interest" description="Disordered" evidence="1">
    <location>
        <begin position="1"/>
        <end position="22"/>
    </location>
</feature>
<proteinExistence type="predicted"/>
<evidence type="ECO:0000256" key="1">
    <source>
        <dbReference type="SAM" id="MobiDB-lite"/>
    </source>
</evidence>
<dbReference type="Proteomes" id="UP000589984">
    <property type="component" value="Unassembled WGS sequence"/>
</dbReference>
<reference evidence="2 3" key="1">
    <citation type="submission" date="2020-06" db="EMBL/GenBank/DDBJ databases">
        <title>Halomonas sp. QX-1 draft genome sequence.</title>
        <authorList>
            <person name="Qiu X."/>
        </authorList>
    </citation>
    <scope>NUCLEOTIDE SEQUENCE [LARGE SCALE GENOMIC DNA]</scope>
    <source>
        <strain evidence="2 3">QX-1</strain>
    </source>
</reference>
<name>A0A7Y6REU8_9GAMM</name>
<evidence type="ECO:0000313" key="2">
    <source>
        <dbReference type="EMBL" id="NVF15491.1"/>
    </source>
</evidence>
<gene>
    <name evidence="2" type="ORF">HUO07_15085</name>
</gene>
<feature type="compositionally biased region" description="Polar residues" evidence="1">
    <location>
        <begin position="1"/>
        <end position="10"/>
    </location>
</feature>
<comment type="caution">
    <text evidence="2">The sequence shown here is derived from an EMBL/GenBank/DDBJ whole genome shotgun (WGS) entry which is preliminary data.</text>
</comment>
<evidence type="ECO:0000313" key="3">
    <source>
        <dbReference type="Proteomes" id="UP000589984"/>
    </source>
</evidence>
<organism evidence="2 3">
    <name type="scientific">Vreelandella maris</name>
    <dbReference type="NCBI Taxonomy" id="2729617"/>
    <lineage>
        <taxon>Bacteria</taxon>
        <taxon>Pseudomonadati</taxon>
        <taxon>Pseudomonadota</taxon>
        <taxon>Gammaproteobacteria</taxon>
        <taxon>Oceanospirillales</taxon>
        <taxon>Halomonadaceae</taxon>
        <taxon>Vreelandella</taxon>
    </lineage>
</organism>
<accession>A0A7Y6REU8</accession>
<dbReference type="EMBL" id="JABWCV010000018">
    <property type="protein sequence ID" value="NVF15491.1"/>
    <property type="molecule type" value="Genomic_DNA"/>
</dbReference>
<keyword evidence="3" id="KW-1185">Reference proteome</keyword>
<dbReference type="AlphaFoldDB" id="A0A7Y6REU8"/>